<name>A0A9Q9EL58_9PEZI</name>
<feature type="compositionally biased region" description="Basic and acidic residues" evidence="1">
    <location>
        <begin position="142"/>
        <end position="153"/>
    </location>
</feature>
<dbReference type="Proteomes" id="UP001056384">
    <property type="component" value="Chromosome 5"/>
</dbReference>
<evidence type="ECO:0000313" key="3">
    <source>
        <dbReference type="Proteomes" id="UP001056384"/>
    </source>
</evidence>
<feature type="region of interest" description="Disordered" evidence="1">
    <location>
        <begin position="49"/>
        <end position="87"/>
    </location>
</feature>
<organism evidence="2 3">
    <name type="scientific">Septoria linicola</name>
    <dbReference type="NCBI Taxonomy" id="215465"/>
    <lineage>
        <taxon>Eukaryota</taxon>
        <taxon>Fungi</taxon>
        <taxon>Dikarya</taxon>
        <taxon>Ascomycota</taxon>
        <taxon>Pezizomycotina</taxon>
        <taxon>Dothideomycetes</taxon>
        <taxon>Dothideomycetidae</taxon>
        <taxon>Mycosphaerellales</taxon>
        <taxon>Mycosphaerellaceae</taxon>
        <taxon>Septoria</taxon>
    </lineage>
</organism>
<reference evidence="2" key="1">
    <citation type="submission" date="2022-06" db="EMBL/GenBank/DDBJ databases">
        <title>Complete genome sequences of two strains of the flax pathogen Septoria linicola.</title>
        <authorList>
            <person name="Lapalu N."/>
            <person name="Simon A."/>
            <person name="Demenou B."/>
            <person name="Paumier D."/>
            <person name="Guillot M.-P."/>
            <person name="Gout L."/>
            <person name="Valade R."/>
        </authorList>
    </citation>
    <scope>NUCLEOTIDE SEQUENCE</scope>
    <source>
        <strain evidence="2">SE15195</strain>
    </source>
</reference>
<protein>
    <submittedName>
        <fullName evidence="2">Uncharacterized protein</fullName>
    </submittedName>
</protein>
<proteinExistence type="predicted"/>
<gene>
    <name evidence="2" type="ORF">Slin15195_G064070</name>
</gene>
<sequence>MPPAEQIVSLIDKARAQVQKKFGSASHSSTTTPAASEAASTACPTCLEGSTIWGETPAEGVEPDQASAQATASAQPPGAVPLPQPRQKIGTRCMIRVHCKLVDEEKRNQKTIQAQRKKEQKLAHDALQALLESSKVSTKQKRAWEESERRAEARWQNVRTRNCRRGLKRSRGLETLQRRELY</sequence>
<feature type="region of interest" description="Disordered" evidence="1">
    <location>
        <begin position="133"/>
        <end position="153"/>
    </location>
</feature>
<keyword evidence="3" id="KW-1185">Reference proteome</keyword>
<feature type="compositionally biased region" description="Low complexity" evidence="1">
    <location>
        <begin position="65"/>
        <end position="75"/>
    </location>
</feature>
<evidence type="ECO:0000313" key="2">
    <source>
        <dbReference type="EMBL" id="USW53088.1"/>
    </source>
</evidence>
<dbReference type="EMBL" id="CP099422">
    <property type="protein sequence ID" value="USW53088.1"/>
    <property type="molecule type" value="Genomic_DNA"/>
</dbReference>
<accession>A0A9Q9EL58</accession>
<dbReference type="AlphaFoldDB" id="A0A9Q9EL58"/>
<evidence type="ECO:0000256" key="1">
    <source>
        <dbReference type="SAM" id="MobiDB-lite"/>
    </source>
</evidence>